<name>A0A2V0P3K9_9CHLO</name>
<reference evidence="2 3" key="1">
    <citation type="journal article" date="2018" name="Sci. Rep.">
        <title>Raphidocelis subcapitata (=Pseudokirchneriella subcapitata) provides an insight into genome evolution and environmental adaptations in the Sphaeropleales.</title>
        <authorList>
            <person name="Suzuki S."/>
            <person name="Yamaguchi H."/>
            <person name="Nakajima N."/>
            <person name="Kawachi M."/>
        </authorList>
    </citation>
    <scope>NUCLEOTIDE SEQUENCE [LARGE SCALE GENOMIC DNA]</scope>
    <source>
        <strain evidence="2 3">NIES-35</strain>
    </source>
</reference>
<evidence type="ECO:0000313" key="3">
    <source>
        <dbReference type="Proteomes" id="UP000247498"/>
    </source>
</evidence>
<gene>
    <name evidence="2" type="ORF">Rsub_07260</name>
</gene>
<evidence type="ECO:0000256" key="1">
    <source>
        <dbReference type="SAM" id="MobiDB-lite"/>
    </source>
</evidence>
<dbReference type="EMBL" id="BDRX01000051">
    <property type="protein sequence ID" value="GBF94446.1"/>
    <property type="molecule type" value="Genomic_DNA"/>
</dbReference>
<keyword evidence="3" id="KW-1185">Reference proteome</keyword>
<dbReference type="Proteomes" id="UP000247498">
    <property type="component" value="Unassembled WGS sequence"/>
</dbReference>
<dbReference type="AlphaFoldDB" id="A0A2V0P3K9"/>
<sequence>MLPLFAKQLAAAAEGRVPLLLLSAAPALASAGARGMSSAADPSGGGSPQQQQQQQQQQGAPPLSKAFVAGKLSQEELWMAGLPGKLKVWSARQRPELKGREGEVVDEVRSEFLRLMTAHATGRLLSHQTRRQLKLACLAAATHSVLMRETGGDAAAVEEHIAQSMGSLYAPFLLGSLKAVSWFKRALFNESAYKLALGTLHDIARDMEGGCECSVREDRPGAAAALDVSSCLFHEVLAAEGKPQLLKYLCCQHNSTWLDAYEAQGVAHDMEACRARGDGACRLTIRAAGGGAAGGG</sequence>
<dbReference type="OrthoDB" id="10265840at2759"/>
<dbReference type="InParanoid" id="A0A2V0P3K9"/>
<comment type="caution">
    <text evidence="2">The sequence shown here is derived from an EMBL/GenBank/DDBJ whole genome shotgun (WGS) entry which is preliminary data.</text>
</comment>
<organism evidence="2 3">
    <name type="scientific">Raphidocelis subcapitata</name>
    <dbReference type="NCBI Taxonomy" id="307507"/>
    <lineage>
        <taxon>Eukaryota</taxon>
        <taxon>Viridiplantae</taxon>
        <taxon>Chlorophyta</taxon>
        <taxon>core chlorophytes</taxon>
        <taxon>Chlorophyceae</taxon>
        <taxon>CS clade</taxon>
        <taxon>Sphaeropleales</taxon>
        <taxon>Selenastraceae</taxon>
        <taxon>Raphidocelis</taxon>
    </lineage>
</organism>
<dbReference type="STRING" id="307507.A0A2V0P3K9"/>
<feature type="region of interest" description="Disordered" evidence="1">
    <location>
        <begin position="33"/>
        <end position="62"/>
    </location>
</feature>
<evidence type="ECO:0000313" key="2">
    <source>
        <dbReference type="EMBL" id="GBF94446.1"/>
    </source>
</evidence>
<accession>A0A2V0P3K9</accession>
<proteinExistence type="predicted"/>
<protein>
    <submittedName>
        <fullName evidence="2">Uncharacterized protein</fullName>
    </submittedName>
</protein>
<feature type="compositionally biased region" description="Low complexity" evidence="1">
    <location>
        <begin position="33"/>
        <end position="58"/>
    </location>
</feature>